<protein>
    <submittedName>
        <fullName evidence="1">Uncharacterized protein</fullName>
    </submittedName>
</protein>
<accession>A0A8S9PUI5</accession>
<sequence length="82" mass="9487">MVLCVPHLDTSESPHLLLHRKSPEPWPCPNIFVSAHFAMNLREPPRHESPWRQVSIYAAFIHHGISVYRRSSSHRNQSSKPP</sequence>
<dbReference type="AlphaFoldDB" id="A0A8S9PUI5"/>
<comment type="caution">
    <text evidence="1">The sequence shown here is derived from an EMBL/GenBank/DDBJ whole genome shotgun (WGS) entry which is preliminary data.</text>
</comment>
<organism evidence="1 2">
    <name type="scientific">Brassica cretica</name>
    <name type="common">Mustard</name>
    <dbReference type="NCBI Taxonomy" id="69181"/>
    <lineage>
        <taxon>Eukaryota</taxon>
        <taxon>Viridiplantae</taxon>
        <taxon>Streptophyta</taxon>
        <taxon>Embryophyta</taxon>
        <taxon>Tracheophyta</taxon>
        <taxon>Spermatophyta</taxon>
        <taxon>Magnoliopsida</taxon>
        <taxon>eudicotyledons</taxon>
        <taxon>Gunneridae</taxon>
        <taxon>Pentapetalae</taxon>
        <taxon>rosids</taxon>
        <taxon>malvids</taxon>
        <taxon>Brassicales</taxon>
        <taxon>Brassicaceae</taxon>
        <taxon>Brassiceae</taxon>
        <taxon>Brassica</taxon>
    </lineage>
</organism>
<dbReference type="EMBL" id="QGKX02001347">
    <property type="protein sequence ID" value="KAF3524449.1"/>
    <property type="molecule type" value="Genomic_DNA"/>
</dbReference>
<reference evidence="1" key="1">
    <citation type="submission" date="2019-12" db="EMBL/GenBank/DDBJ databases">
        <title>Genome sequencing and annotation of Brassica cretica.</title>
        <authorList>
            <person name="Studholme D.J."/>
            <person name="Sarris P."/>
        </authorList>
    </citation>
    <scope>NUCLEOTIDE SEQUENCE</scope>
    <source>
        <strain evidence="1">PFS-109/04</strain>
        <tissue evidence="1">Leaf</tissue>
    </source>
</reference>
<proteinExistence type="predicted"/>
<name>A0A8S9PUI5_BRACR</name>
<gene>
    <name evidence="1" type="ORF">F2Q69_00048116</name>
</gene>
<evidence type="ECO:0000313" key="2">
    <source>
        <dbReference type="Proteomes" id="UP000712600"/>
    </source>
</evidence>
<dbReference type="Proteomes" id="UP000712600">
    <property type="component" value="Unassembled WGS sequence"/>
</dbReference>
<evidence type="ECO:0000313" key="1">
    <source>
        <dbReference type="EMBL" id="KAF3524449.1"/>
    </source>
</evidence>